<evidence type="ECO:0000256" key="3">
    <source>
        <dbReference type="ARBA" id="ARBA00023295"/>
    </source>
</evidence>
<dbReference type="InterPro" id="IPR017853">
    <property type="entry name" value="GH"/>
</dbReference>
<comment type="caution">
    <text evidence="6">The sequence shown here is derived from an EMBL/GenBank/DDBJ whole genome shotgun (WGS) entry which is preliminary data.</text>
</comment>
<dbReference type="PROSITE" id="PS00572">
    <property type="entry name" value="GLYCOSYL_HYDROL_F1_1"/>
    <property type="match status" value="1"/>
</dbReference>
<dbReference type="PANTHER" id="PTHR10353">
    <property type="entry name" value="GLYCOSYL HYDROLASE"/>
    <property type="match status" value="1"/>
</dbReference>
<accession>A0ABW5S5J5</accession>
<dbReference type="EMBL" id="JBHUMQ010000026">
    <property type="protein sequence ID" value="MFD2694192.1"/>
    <property type="molecule type" value="Genomic_DNA"/>
</dbReference>
<sequence>MLAHPKEFLEIKDKYYYSSYRAIDFYGHFQEDIKLLAEMHFSSLRLSINWTRIFPNGDEELPNTYQSVANPYLEVSDWHWPIDPVGLRYSLNGLYDRYQKPLFIVENGLGATDNIEADGSINDDYRINYFNDHLFQIGEAIKDGVDVIGYTTWGPIDLVSAGTGEMKKRYGFIYVDMNDNGEGTLQRKKKKSFYWYRDVIDSKGKKLVPPNRKSGTGTKTR</sequence>
<gene>
    <name evidence="6" type="ORF">ACFSUE_11215</name>
</gene>
<dbReference type="InterPro" id="IPR001360">
    <property type="entry name" value="Glyco_hydro_1"/>
</dbReference>
<name>A0ABW5S5J5_9BACL</name>
<keyword evidence="2" id="KW-0378">Hydrolase</keyword>
<dbReference type="Pfam" id="PF00232">
    <property type="entry name" value="Glyco_hydro_1"/>
    <property type="match status" value="2"/>
</dbReference>
<dbReference type="PRINTS" id="PR00131">
    <property type="entry name" value="GLHYDRLASE1"/>
</dbReference>
<dbReference type="Proteomes" id="UP001597399">
    <property type="component" value="Unassembled WGS sequence"/>
</dbReference>
<organism evidence="6 7">
    <name type="scientific">Sporolactobacillus shoreicorticis</name>
    <dbReference type="NCBI Taxonomy" id="1923877"/>
    <lineage>
        <taxon>Bacteria</taxon>
        <taxon>Bacillati</taxon>
        <taxon>Bacillota</taxon>
        <taxon>Bacilli</taxon>
        <taxon>Bacillales</taxon>
        <taxon>Sporolactobacillaceae</taxon>
        <taxon>Sporolactobacillus</taxon>
    </lineage>
</organism>
<evidence type="ECO:0000313" key="7">
    <source>
        <dbReference type="Proteomes" id="UP001597399"/>
    </source>
</evidence>
<dbReference type="Gene3D" id="3.20.20.80">
    <property type="entry name" value="Glycosidases"/>
    <property type="match status" value="2"/>
</dbReference>
<evidence type="ECO:0000256" key="5">
    <source>
        <dbReference type="RuleBase" id="RU003690"/>
    </source>
</evidence>
<dbReference type="InterPro" id="IPR018120">
    <property type="entry name" value="Glyco_hydro_1_AS"/>
</dbReference>
<keyword evidence="7" id="KW-1185">Reference proteome</keyword>
<comment type="similarity">
    <text evidence="1 5">Belongs to the glycosyl hydrolase 1 family.</text>
</comment>
<reference evidence="7" key="1">
    <citation type="journal article" date="2019" name="Int. J. Syst. Evol. Microbiol.">
        <title>The Global Catalogue of Microorganisms (GCM) 10K type strain sequencing project: providing services to taxonomists for standard genome sequencing and annotation.</title>
        <authorList>
            <consortium name="The Broad Institute Genomics Platform"/>
            <consortium name="The Broad Institute Genome Sequencing Center for Infectious Disease"/>
            <person name="Wu L."/>
            <person name="Ma J."/>
        </authorList>
    </citation>
    <scope>NUCLEOTIDE SEQUENCE [LARGE SCALE GENOMIC DNA]</scope>
    <source>
        <strain evidence="7">TISTR 2466</strain>
    </source>
</reference>
<proteinExistence type="inferred from homology"/>
<evidence type="ECO:0000256" key="4">
    <source>
        <dbReference type="PROSITE-ProRule" id="PRU10055"/>
    </source>
</evidence>
<evidence type="ECO:0000313" key="6">
    <source>
        <dbReference type="EMBL" id="MFD2694192.1"/>
    </source>
</evidence>
<dbReference type="RefSeq" id="WP_290446252.1">
    <property type="nucleotide sequence ID" value="NZ_JBHUMQ010000026.1"/>
</dbReference>
<dbReference type="PANTHER" id="PTHR10353:SF122">
    <property type="entry name" value="6-PHOSPHO-BETA-GLUCOSIDASE ASCB-RELATED"/>
    <property type="match status" value="1"/>
</dbReference>
<dbReference type="SUPFAM" id="SSF51445">
    <property type="entry name" value="(Trans)glycosidases"/>
    <property type="match status" value="2"/>
</dbReference>
<evidence type="ECO:0000256" key="2">
    <source>
        <dbReference type="ARBA" id="ARBA00022801"/>
    </source>
</evidence>
<evidence type="ECO:0000256" key="1">
    <source>
        <dbReference type="ARBA" id="ARBA00010838"/>
    </source>
</evidence>
<feature type="active site" description="Nucleophile" evidence="4">
    <location>
        <position position="106"/>
    </location>
</feature>
<keyword evidence="3" id="KW-0326">Glycosidase</keyword>
<protein>
    <submittedName>
        <fullName evidence="6">Family 1 glycosylhydrolase</fullName>
    </submittedName>
</protein>